<dbReference type="SUPFAM" id="SSF81464">
    <property type="entry name" value="Cytochrome c oxidase subunit II-like, transmembrane region"/>
    <property type="match status" value="1"/>
</dbReference>
<evidence type="ECO:0000256" key="12">
    <source>
        <dbReference type="ARBA" id="ARBA00023002"/>
    </source>
</evidence>
<keyword evidence="10 18" id="KW-0249">Electron transport</keyword>
<evidence type="ECO:0000313" key="24">
    <source>
        <dbReference type="Proteomes" id="UP000310334"/>
    </source>
</evidence>
<evidence type="ECO:0000256" key="8">
    <source>
        <dbReference type="ARBA" id="ARBA00022723"/>
    </source>
</evidence>
<feature type="compositionally biased region" description="Acidic residues" evidence="19">
    <location>
        <begin position="348"/>
        <end position="358"/>
    </location>
</feature>
<evidence type="ECO:0000256" key="3">
    <source>
        <dbReference type="ARBA" id="ARBA00007866"/>
    </source>
</evidence>
<keyword evidence="9" id="KW-0732">Signal</keyword>
<dbReference type="Pfam" id="PF02790">
    <property type="entry name" value="COX2_TM"/>
    <property type="match status" value="1"/>
</dbReference>
<dbReference type="GO" id="GO:0005886">
    <property type="term" value="C:plasma membrane"/>
    <property type="evidence" value="ECO:0007669"/>
    <property type="project" value="UniProtKB-SubCell"/>
</dbReference>
<evidence type="ECO:0000256" key="17">
    <source>
        <dbReference type="ARBA" id="ARBA00033219"/>
    </source>
</evidence>
<dbReference type="GO" id="GO:0009486">
    <property type="term" value="F:cytochrome bo3 ubiquinol oxidase activity"/>
    <property type="evidence" value="ECO:0007669"/>
    <property type="project" value="InterPro"/>
</dbReference>
<keyword evidence="4 18" id="KW-0813">Transport</keyword>
<keyword evidence="24" id="KW-1185">Reference proteome</keyword>
<organism evidence="23 24">
    <name type="scientific">Metabacillus sediminilitoris</name>
    <dbReference type="NCBI Taxonomy" id="2567941"/>
    <lineage>
        <taxon>Bacteria</taxon>
        <taxon>Bacillati</taxon>
        <taxon>Bacillota</taxon>
        <taxon>Bacilli</taxon>
        <taxon>Bacillales</taxon>
        <taxon>Bacillaceae</taxon>
        <taxon>Metabacillus</taxon>
    </lineage>
</organism>
<sequence length="373" mass="42952">MRRKLFCFFFILIVCVGEYNLFYHLKSLIHKCAVLERRVTKVFKKLKPYLVLATSFLFLFVLSGCSEYAIFDPKGPNAATLKDLIMYSIYFMIFIMIVVYALFAFVIVKYRDRKNFNEKDHEPDIHGSTKLEIIWTVIPIVIIIALSIPTVKVLYDLEKPPKETAHKEPIVIHATSADWKWIFSYPGEDIETVNYVNVPEDHPVLFKITSADSMSSFWVPQIGGQEYGMPGMVNDLYLQADEPGEYEGMNSNFTGQGMTHQQFNFVALEEDDYQKWVKETQEKAPQLTEETYEKLLLPDTVEEMTFSNTHLDIVDHGVDSGEYAMKVREKYGVEIKPHGGEDSHDSEESTEAVEDNHEEEASTTTESSEHHNH</sequence>
<dbReference type="PROSITE" id="PS50857">
    <property type="entry name" value="COX2_CUA"/>
    <property type="match status" value="1"/>
</dbReference>
<dbReference type="InterPro" id="IPR045187">
    <property type="entry name" value="CcO_II"/>
</dbReference>
<dbReference type="InterPro" id="IPR011759">
    <property type="entry name" value="Cyt_c_oxidase_su2_TM_dom"/>
</dbReference>
<feature type="transmembrane region" description="Helical" evidence="20">
    <location>
        <begin position="49"/>
        <end position="72"/>
    </location>
</feature>
<evidence type="ECO:0000259" key="22">
    <source>
        <dbReference type="PROSITE" id="PS50999"/>
    </source>
</evidence>
<proteinExistence type="inferred from homology"/>
<dbReference type="PROSITE" id="PS50999">
    <property type="entry name" value="COX2_TM"/>
    <property type="match status" value="1"/>
</dbReference>
<keyword evidence="12" id="KW-0560">Oxidoreductase</keyword>
<evidence type="ECO:0000256" key="19">
    <source>
        <dbReference type="SAM" id="MobiDB-lite"/>
    </source>
</evidence>
<dbReference type="PANTHER" id="PTHR22888:SF18">
    <property type="entry name" value="CYTOCHROME BO(3) UBIQUINOL OXIDASE SUBUNIT 2"/>
    <property type="match status" value="1"/>
</dbReference>
<dbReference type="SUPFAM" id="SSF49503">
    <property type="entry name" value="Cupredoxins"/>
    <property type="match status" value="1"/>
</dbReference>
<keyword evidence="8" id="KW-0479">Metal-binding</keyword>
<name>A0A4S4BU59_9BACI</name>
<dbReference type="InterPro" id="IPR036257">
    <property type="entry name" value="Cyt_c_oxidase_su2_TM_sf"/>
</dbReference>
<comment type="catalytic activity">
    <reaction evidence="1">
        <text>2 a quinol + O2 = 2 a quinone + 2 H2O</text>
        <dbReference type="Rhea" id="RHEA:55376"/>
        <dbReference type="ChEBI" id="CHEBI:15377"/>
        <dbReference type="ChEBI" id="CHEBI:15379"/>
        <dbReference type="ChEBI" id="CHEBI:24646"/>
        <dbReference type="ChEBI" id="CHEBI:132124"/>
    </reaction>
</comment>
<dbReference type="NCBIfam" id="TIGR02866">
    <property type="entry name" value="CoxB"/>
    <property type="match status" value="1"/>
</dbReference>
<comment type="subcellular location">
    <subcellularLocation>
        <location evidence="2 18">Cell membrane</location>
        <topology evidence="2 18">Multi-pass membrane protein</topology>
    </subcellularLocation>
</comment>
<evidence type="ECO:0000256" key="7">
    <source>
        <dbReference type="ARBA" id="ARBA00022692"/>
    </source>
</evidence>
<comment type="function">
    <text evidence="15">Subunits I and II form the functional core of the enzyme complex. Electrons originating in cytochrome c are transferred via heme a and Cu(A) to the binuclear center formed by heme a3 and Cu(B).</text>
</comment>
<dbReference type="CDD" id="cd04212">
    <property type="entry name" value="CuRO_UO_II"/>
    <property type="match status" value="1"/>
</dbReference>
<evidence type="ECO:0000256" key="4">
    <source>
        <dbReference type="ARBA" id="ARBA00022448"/>
    </source>
</evidence>
<evidence type="ECO:0000256" key="9">
    <source>
        <dbReference type="ARBA" id="ARBA00022729"/>
    </source>
</evidence>
<evidence type="ECO:0000256" key="11">
    <source>
        <dbReference type="ARBA" id="ARBA00022989"/>
    </source>
</evidence>
<evidence type="ECO:0000256" key="6">
    <source>
        <dbReference type="ARBA" id="ARBA00022660"/>
    </source>
</evidence>
<reference evidence="23 24" key="1">
    <citation type="submission" date="2019-04" db="EMBL/GenBank/DDBJ databases">
        <title>Bacillus sediminilitoris sp. nov., isolated from a tidal flat sediment on the East China Sea.</title>
        <authorList>
            <person name="Wei Y."/>
            <person name="Mao H."/>
            <person name="Fang J."/>
        </authorList>
    </citation>
    <scope>NUCLEOTIDE SEQUENCE [LARGE SCALE GENOMIC DNA]</scope>
    <source>
        <strain evidence="23 24">DSL-17</strain>
    </source>
</reference>
<accession>A0A4S4BU59</accession>
<keyword evidence="13" id="KW-0186">Copper</keyword>
<evidence type="ECO:0000256" key="1">
    <source>
        <dbReference type="ARBA" id="ARBA00000725"/>
    </source>
</evidence>
<feature type="domain" description="Cytochrome oxidase subunit II transmembrane region profile" evidence="22">
    <location>
        <begin position="62"/>
        <end position="161"/>
    </location>
</feature>
<keyword evidence="6 18" id="KW-0679">Respiratory chain</keyword>
<evidence type="ECO:0000256" key="18">
    <source>
        <dbReference type="RuleBase" id="RU000456"/>
    </source>
</evidence>
<dbReference type="PANTHER" id="PTHR22888">
    <property type="entry name" value="CYTOCHROME C OXIDASE, SUBUNIT II"/>
    <property type="match status" value="1"/>
</dbReference>
<dbReference type="PRINTS" id="PR01166">
    <property type="entry name" value="CYCOXIDASEII"/>
</dbReference>
<keyword evidence="11 20" id="KW-1133">Transmembrane helix</keyword>
<keyword evidence="14 20" id="KW-0472">Membrane</keyword>
<evidence type="ECO:0000256" key="15">
    <source>
        <dbReference type="ARBA" id="ARBA00024688"/>
    </source>
</evidence>
<evidence type="ECO:0000256" key="14">
    <source>
        <dbReference type="ARBA" id="ARBA00023136"/>
    </source>
</evidence>
<dbReference type="EMBL" id="SSNT01000011">
    <property type="protein sequence ID" value="THF78617.1"/>
    <property type="molecule type" value="Genomic_DNA"/>
</dbReference>
<dbReference type="Gene3D" id="2.60.40.420">
    <property type="entry name" value="Cupredoxins - blue copper proteins"/>
    <property type="match status" value="1"/>
</dbReference>
<evidence type="ECO:0000256" key="10">
    <source>
        <dbReference type="ARBA" id="ARBA00022982"/>
    </source>
</evidence>
<comment type="caution">
    <text evidence="23">The sequence shown here is derived from an EMBL/GenBank/DDBJ whole genome shotgun (WGS) entry which is preliminary data.</text>
</comment>
<dbReference type="InterPro" id="IPR008972">
    <property type="entry name" value="Cupredoxin"/>
</dbReference>
<feature type="domain" description="Cytochrome oxidase subunit II copper A binding" evidence="21">
    <location>
        <begin position="167"/>
        <end position="279"/>
    </location>
</feature>
<feature type="transmembrane region" description="Helical" evidence="20">
    <location>
        <begin position="84"/>
        <end position="108"/>
    </location>
</feature>
<dbReference type="GO" id="GO:0005507">
    <property type="term" value="F:copper ion binding"/>
    <property type="evidence" value="ECO:0007669"/>
    <property type="project" value="InterPro"/>
</dbReference>
<dbReference type="AlphaFoldDB" id="A0A4S4BU59"/>
<evidence type="ECO:0000256" key="5">
    <source>
        <dbReference type="ARBA" id="ARBA00022475"/>
    </source>
</evidence>
<evidence type="ECO:0000259" key="21">
    <source>
        <dbReference type="PROSITE" id="PS50857"/>
    </source>
</evidence>
<dbReference type="OrthoDB" id="9783445at2"/>
<dbReference type="InterPro" id="IPR002429">
    <property type="entry name" value="CcO_II-like_C"/>
</dbReference>
<comment type="similarity">
    <text evidence="3 18">Belongs to the cytochrome c oxidase subunit 2 family.</text>
</comment>
<dbReference type="GO" id="GO:0042773">
    <property type="term" value="P:ATP synthesis coupled electron transport"/>
    <property type="evidence" value="ECO:0007669"/>
    <property type="project" value="TreeGrafter"/>
</dbReference>
<dbReference type="Pfam" id="PF00116">
    <property type="entry name" value="COX2"/>
    <property type="match status" value="1"/>
</dbReference>
<evidence type="ECO:0000313" key="23">
    <source>
        <dbReference type="EMBL" id="THF78617.1"/>
    </source>
</evidence>
<feature type="compositionally biased region" description="Basic and acidic residues" evidence="19">
    <location>
        <begin position="332"/>
        <end position="347"/>
    </location>
</feature>
<dbReference type="InterPro" id="IPR034227">
    <property type="entry name" value="CuRO_UO_II"/>
</dbReference>
<protein>
    <recommendedName>
        <fullName evidence="16">Cytochrome aa3 subunit 2</fullName>
    </recommendedName>
    <alternativeName>
        <fullName evidence="17">Quinol oxidase polypeptide II</fullName>
    </alternativeName>
</protein>
<dbReference type="InterPro" id="IPR014222">
    <property type="entry name" value="Cyt_c_oxidase_su2"/>
</dbReference>
<keyword evidence="5" id="KW-1003">Cell membrane</keyword>
<feature type="region of interest" description="Disordered" evidence="19">
    <location>
        <begin position="332"/>
        <end position="373"/>
    </location>
</feature>
<dbReference type="Gene3D" id="1.10.287.90">
    <property type="match status" value="1"/>
</dbReference>
<evidence type="ECO:0000256" key="13">
    <source>
        <dbReference type="ARBA" id="ARBA00023008"/>
    </source>
</evidence>
<feature type="transmembrane region" description="Helical" evidence="20">
    <location>
        <begin position="133"/>
        <end position="155"/>
    </location>
</feature>
<dbReference type="GO" id="GO:0016682">
    <property type="term" value="F:oxidoreductase activity, acting on diphenols and related substances as donors, oxygen as acceptor"/>
    <property type="evidence" value="ECO:0007669"/>
    <property type="project" value="InterPro"/>
</dbReference>
<evidence type="ECO:0000256" key="2">
    <source>
        <dbReference type="ARBA" id="ARBA00004651"/>
    </source>
</evidence>
<evidence type="ECO:0000256" key="16">
    <source>
        <dbReference type="ARBA" id="ARBA00031399"/>
    </source>
</evidence>
<dbReference type="NCBIfam" id="TIGR01432">
    <property type="entry name" value="QOXA"/>
    <property type="match status" value="1"/>
</dbReference>
<dbReference type="Proteomes" id="UP000310334">
    <property type="component" value="Unassembled WGS sequence"/>
</dbReference>
<keyword evidence="7 18" id="KW-0812">Transmembrane</keyword>
<dbReference type="GO" id="GO:0004129">
    <property type="term" value="F:cytochrome-c oxidase activity"/>
    <property type="evidence" value="ECO:0007669"/>
    <property type="project" value="InterPro"/>
</dbReference>
<dbReference type="InterPro" id="IPR006332">
    <property type="entry name" value="QoxA"/>
</dbReference>
<gene>
    <name evidence="23" type="primary">qoxA</name>
    <name evidence="23" type="ORF">E6W99_15750</name>
</gene>
<evidence type="ECO:0000256" key="20">
    <source>
        <dbReference type="SAM" id="Phobius"/>
    </source>
</evidence>